<organism evidence="5 6">
    <name type="scientific">Pseudomonas thivervalensis</name>
    <dbReference type="NCBI Taxonomy" id="86265"/>
    <lineage>
        <taxon>Bacteria</taxon>
        <taxon>Pseudomonadati</taxon>
        <taxon>Pseudomonadota</taxon>
        <taxon>Gammaproteobacteria</taxon>
        <taxon>Pseudomonadales</taxon>
        <taxon>Pseudomonadaceae</taxon>
        <taxon>Pseudomonas</taxon>
    </lineage>
</organism>
<dbReference type="Pfam" id="PF00724">
    <property type="entry name" value="Oxidored_FMN"/>
    <property type="match status" value="1"/>
</dbReference>
<evidence type="ECO:0000256" key="3">
    <source>
        <dbReference type="ARBA" id="ARBA00023002"/>
    </source>
</evidence>
<proteinExistence type="inferred from homology"/>
<dbReference type="InterPro" id="IPR013785">
    <property type="entry name" value="Aldolase_TIM"/>
</dbReference>
<dbReference type="PANTHER" id="PTHR22893:SF91">
    <property type="entry name" value="NADPH DEHYDROGENASE 2-RELATED"/>
    <property type="match status" value="1"/>
</dbReference>
<dbReference type="AlphaFoldDB" id="A0A2Z4ZN31"/>
<dbReference type="InterPro" id="IPR001155">
    <property type="entry name" value="OxRdtase_FMN_N"/>
</dbReference>
<evidence type="ECO:0000313" key="5">
    <source>
        <dbReference type="EMBL" id="AXA59665.1"/>
    </source>
</evidence>
<gene>
    <name evidence="5" type="ORF">CEQ51_06140</name>
</gene>
<dbReference type="GO" id="GO:0016628">
    <property type="term" value="F:oxidoreductase activity, acting on the CH-CH group of donors, NAD or NADP as acceptor"/>
    <property type="evidence" value="ECO:0007669"/>
    <property type="project" value="UniProtKB-ARBA"/>
</dbReference>
<dbReference type="CDD" id="cd02933">
    <property type="entry name" value="OYE_like_FMN"/>
    <property type="match status" value="1"/>
</dbReference>
<keyword evidence="3" id="KW-0560">Oxidoreductase</keyword>
<dbReference type="KEGG" id="pthv:CE140_06295"/>
<dbReference type="GO" id="GO:0010181">
    <property type="term" value="F:FMN binding"/>
    <property type="evidence" value="ECO:0007669"/>
    <property type="project" value="InterPro"/>
</dbReference>
<dbReference type="RefSeq" id="WP_208666643.1">
    <property type="nucleotide sequence ID" value="NZ_CP022201.1"/>
</dbReference>
<sequence length="364" mass="39435">MTDIGLDLLLSRTQVGKLSLKNRMIMAPMTRSRAGAGDAATPLMAEYYSQRASAGLIISEGSQVSAQGKGYLRTPGIFTPEQITGWKQVSDAVHAEGGQIFLQLWHVGRLSHPLVQVNGAQPVAPSAIKADGEIYTPEGLKPYELPRALELDEISGVVADFRQAAVNAKLAGFDGVEIHGANGYLIDQFLRDGTNQRTDAYGGSIENRARFLKEVVESVIEVFGASRVGVRLSPIFSYFSMSDSNPQATFDYAARMLSRYGLAYLHIVELGEGPFDFLELKRRFGGTYIANGGYSAERAATAISRGEADLVAFGTPFLANPDLVERFKRGQALNTPDASTFYQGDERGYTDYPTLAEAQAGQQA</sequence>
<dbReference type="FunFam" id="3.20.20.70:FF:000059">
    <property type="entry name" value="N-ethylmaleimide reductase, FMN-linked"/>
    <property type="match status" value="1"/>
</dbReference>
<accession>A0A2Z4ZN31</accession>
<evidence type="ECO:0000256" key="2">
    <source>
        <dbReference type="ARBA" id="ARBA00005979"/>
    </source>
</evidence>
<dbReference type="Gene3D" id="3.20.20.70">
    <property type="entry name" value="Aldolase class I"/>
    <property type="match status" value="1"/>
</dbReference>
<dbReference type="EMBL" id="CP022202">
    <property type="protein sequence ID" value="AXA59665.1"/>
    <property type="molecule type" value="Genomic_DNA"/>
</dbReference>
<comment type="similarity">
    <text evidence="2">Belongs to the NADH:flavin oxidoreductase/NADH oxidase family.</text>
</comment>
<protein>
    <submittedName>
        <fullName evidence="5">Alkene reductase</fullName>
    </submittedName>
</protein>
<dbReference type="PANTHER" id="PTHR22893">
    <property type="entry name" value="NADH OXIDOREDUCTASE-RELATED"/>
    <property type="match status" value="1"/>
</dbReference>
<dbReference type="Proteomes" id="UP000251666">
    <property type="component" value="Chromosome"/>
</dbReference>
<evidence type="ECO:0000313" key="6">
    <source>
        <dbReference type="Proteomes" id="UP000251666"/>
    </source>
</evidence>
<name>A0A2Z4ZN31_9PSED</name>
<feature type="domain" description="NADH:flavin oxidoreductase/NADH oxidase N-terminal" evidence="4">
    <location>
        <begin position="14"/>
        <end position="333"/>
    </location>
</feature>
<evidence type="ECO:0000259" key="4">
    <source>
        <dbReference type="Pfam" id="PF00724"/>
    </source>
</evidence>
<comment type="cofactor">
    <cofactor evidence="1">
        <name>FMN</name>
        <dbReference type="ChEBI" id="CHEBI:58210"/>
    </cofactor>
</comment>
<dbReference type="InterPro" id="IPR045247">
    <property type="entry name" value="Oye-like"/>
</dbReference>
<dbReference type="SUPFAM" id="SSF51395">
    <property type="entry name" value="FMN-linked oxidoreductases"/>
    <property type="match status" value="1"/>
</dbReference>
<evidence type="ECO:0000256" key="1">
    <source>
        <dbReference type="ARBA" id="ARBA00001917"/>
    </source>
</evidence>
<keyword evidence="6" id="KW-1185">Reference proteome</keyword>
<reference evidence="6" key="1">
    <citation type="journal article" date="2021" name="Front. Microbiol.">
        <title>Genomic Analysis of the 1-Aminocyclopropane-1-Carboxylate Deaminase-Producing Pseudomonas thivervalensis SC5 Reveals Its Multifaceted Roles in Soil and in Beneficial Interactions With Plants.</title>
        <authorList>
            <person name="Nascimento F.X."/>
            <person name="Uron P."/>
            <person name="Glick B.R."/>
            <person name="Giachini A."/>
            <person name="Rossi M.J."/>
        </authorList>
    </citation>
    <scope>NUCLEOTIDE SEQUENCE [LARGE SCALE GENOMIC DNA]</scope>
    <source>
        <strain evidence="6">PLM3</strain>
    </source>
</reference>
<dbReference type="GO" id="GO:0005829">
    <property type="term" value="C:cytosol"/>
    <property type="evidence" value="ECO:0007669"/>
    <property type="project" value="TreeGrafter"/>
</dbReference>